<dbReference type="OrthoDB" id="1667587at2759"/>
<dbReference type="AlphaFoldDB" id="A0A8S1GVF0"/>
<evidence type="ECO:0000313" key="3">
    <source>
        <dbReference type="Proteomes" id="UP000835052"/>
    </source>
</evidence>
<dbReference type="EMBL" id="CAJGYM010000007">
    <property type="protein sequence ID" value="CAD6187746.1"/>
    <property type="molecule type" value="Genomic_DNA"/>
</dbReference>
<dbReference type="Pfam" id="PF06677">
    <property type="entry name" value="Auto_anti-p27"/>
    <property type="match status" value="1"/>
</dbReference>
<protein>
    <recommendedName>
        <fullName evidence="4">Sjoegren syndrome/scleroderma autoantigen 1</fullName>
    </recommendedName>
</protein>
<gene>
    <name evidence="2" type="ORF">CAUJ_LOCUS3665</name>
</gene>
<accession>A0A8S1GVF0</accession>
<sequence length="242" mass="26821">MGHKKFGHTSESQVTNPETAEFQTYSRMNREAAERDTMYDEDDLNDRVARIATRDRASEKMGQLLLRGFTMLDASCDTCHTVLMEKGGVRLCVKCEMDRETSGGSRIVSEVPLDVGSSKNPVAIPKQTVRIEARVTDAPKDWATAVEVEDPPVEPRRLNYQALRASTSRSQPRTAHQSIAAKPPKVLEIAEQATEVLSRKMQKVLADLEASDSNSEVIELASVLNSLVFTLTCIESLKKPSQ</sequence>
<keyword evidence="3" id="KW-1185">Reference proteome</keyword>
<organism evidence="2 3">
    <name type="scientific">Caenorhabditis auriculariae</name>
    <dbReference type="NCBI Taxonomy" id="2777116"/>
    <lineage>
        <taxon>Eukaryota</taxon>
        <taxon>Metazoa</taxon>
        <taxon>Ecdysozoa</taxon>
        <taxon>Nematoda</taxon>
        <taxon>Chromadorea</taxon>
        <taxon>Rhabditida</taxon>
        <taxon>Rhabditina</taxon>
        <taxon>Rhabditomorpha</taxon>
        <taxon>Rhabditoidea</taxon>
        <taxon>Rhabditidae</taxon>
        <taxon>Peloderinae</taxon>
        <taxon>Caenorhabditis</taxon>
    </lineage>
</organism>
<dbReference type="PANTHER" id="PTHR16537:SF1">
    <property type="entry name" value="PROTEIN ZNRD2"/>
    <property type="match status" value="1"/>
</dbReference>
<dbReference type="InterPro" id="IPR009563">
    <property type="entry name" value="SSSCA1"/>
</dbReference>
<dbReference type="InterPro" id="IPR051888">
    <property type="entry name" value="UPF0148_domain"/>
</dbReference>
<evidence type="ECO:0008006" key="4">
    <source>
        <dbReference type="Google" id="ProtNLM"/>
    </source>
</evidence>
<evidence type="ECO:0000313" key="2">
    <source>
        <dbReference type="EMBL" id="CAD6187746.1"/>
    </source>
</evidence>
<evidence type="ECO:0000256" key="1">
    <source>
        <dbReference type="SAM" id="MobiDB-lite"/>
    </source>
</evidence>
<proteinExistence type="predicted"/>
<feature type="compositionally biased region" description="Polar residues" evidence="1">
    <location>
        <begin position="9"/>
        <end position="21"/>
    </location>
</feature>
<feature type="region of interest" description="Disordered" evidence="1">
    <location>
        <begin position="1"/>
        <end position="21"/>
    </location>
</feature>
<comment type="caution">
    <text evidence="2">The sequence shown here is derived from an EMBL/GenBank/DDBJ whole genome shotgun (WGS) entry which is preliminary data.</text>
</comment>
<name>A0A8S1GVF0_9PELO</name>
<dbReference type="Proteomes" id="UP000835052">
    <property type="component" value="Unassembled WGS sequence"/>
</dbReference>
<dbReference type="PANTHER" id="PTHR16537">
    <property type="entry name" value="SJOEGREN SYNDROME/SCLERODERMA AUTOANTIGEN 1"/>
    <property type="match status" value="1"/>
</dbReference>
<reference evidence="2" key="1">
    <citation type="submission" date="2020-10" db="EMBL/GenBank/DDBJ databases">
        <authorList>
            <person name="Kikuchi T."/>
        </authorList>
    </citation>
    <scope>NUCLEOTIDE SEQUENCE</scope>
    <source>
        <strain evidence="2">NKZ352</strain>
    </source>
</reference>